<proteinExistence type="predicted"/>
<feature type="compositionally biased region" description="Low complexity" evidence="1">
    <location>
        <begin position="43"/>
        <end position="53"/>
    </location>
</feature>
<name>A0A6J4N366_9BACT</name>
<reference evidence="2" key="1">
    <citation type="submission" date="2020-02" db="EMBL/GenBank/DDBJ databases">
        <authorList>
            <person name="Meier V. D."/>
        </authorList>
    </citation>
    <scope>NUCLEOTIDE SEQUENCE</scope>
    <source>
        <strain evidence="2">AVDCRST_MAG89</strain>
    </source>
</reference>
<accession>A0A6J4N366</accession>
<sequence>AVLPHHRRNPRHRDALLPRGALGPVGAALRVRVRHPHRERGRPAGAPAVAALVHPRPRRGRQRGAGRGRGGAGAADRAGRRARVPELLRAARARGPHGGLLRDGAPRRRHLPGRHPPLSAQEKPGM</sequence>
<evidence type="ECO:0000313" key="2">
    <source>
        <dbReference type="EMBL" id="CAA9376126.1"/>
    </source>
</evidence>
<feature type="compositionally biased region" description="Basic residues" evidence="1">
    <location>
        <begin position="1"/>
        <end position="11"/>
    </location>
</feature>
<organism evidence="2">
    <name type="scientific">uncultured Gemmatimonadota bacterium</name>
    <dbReference type="NCBI Taxonomy" id="203437"/>
    <lineage>
        <taxon>Bacteria</taxon>
        <taxon>Pseudomonadati</taxon>
        <taxon>Gemmatimonadota</taxon>
        <taxon>environmental samples</taxon>
    </lineage>
</organism>
<feature type="compositionally biased region" description="Basic and acidic residues" evidence="1">
    <location>
        <begin position="77"/>
        <end position="86"/>
    </location>
</feature>
<protein>
    <submittedName>
        <fullName evidence="2">Uncharacterized protein</fullName>
    </submittedName>
</protein>
<feature type="region of interest" description="Disordered" evidence="1">
    <location>
        <begin position="36"/>
        <end position="126"/>
    </location>
</feature>
<gene>
    <name evidence="2" type="ORF">AVDCRST_MAG89-5020</name>
</gene>
<dbReference type="AlphaFoldDB" id="A0A6J4N366"/>
<evidence type="ECO:0000256" key="1">
    <source>
        <dbReference type="SAM" id="MobiDB-lite"/>
    </source>
</evidence>
<feature type="non-terminal residue" evidence="2">
    <location>
        <position position="1"/>
    </location>
</feature>
<feature type="region of interest" description="Disordered" evidence="1">
    <location>
        <begin position="1"/>
        <end position="21"/>
    </location>
</feature>
<dbReference type="EMBL" id="CADCTV010001060">
    <property type="protein sequence ID" value="CAA9376126.1"/>
    <property type="molecule type" value="Genomic_DNA"/>
</dbReference>
<feature type="compositionally biased region" description="Basic residues" evidence="1">
    <location>
        <begin position="55"/>
        <end position="66"/>
    </location>
</feature>
<feature type="non-terminal residue" evidence="2">
    <location>
        <position position="126"/>
    </location>
</feature>